<feature type="compositionally biased region" description="Acidic residues" evidence="1">
    <location>
        <begin position="577"/>
        <end position="588"/>
    </location>
</feature>
<gene>
    <name evidence="2" type="ORF">BO70DRAFT_373857</name>
</gene>
<evidence type="ECO:0000313" key="2">
    <source>
        <dbReference type="EMBL" id="PWY70482.1"/>
    </source>
</evidence>
<feature type="region of interest" description="Disordered" evidence="1">
    <location>
        <begin position="805"/>
        <end position="834"/>
    </location>
</feature>
<dbReference type="GeneID" id="37067177"/>
<dbReference type="PANTHER" id="PTHR23242:SF9">
    <property type="entry name" value="TRANSCRIPTION FACTOR HOXA13"/>
    <property type="match status" value="1"/>
</dbReference>
<dbReference type="RefSeq" id="XP_025395969.1">
    <property type="nucleotide sequence ID" value="XM_025544940.1"/>
</dbReference>
<organism evidence="2 3">
    <name type="scientific">Aspergillus heteromorphus CBS 117.55</name>
    <dbReference type="NCBI Taxonomy" id="1448321"/>
    <lineage>
        <taxon>Eukaryota</taxon>
        <taxon>Fungi</taxon>
        <taxon>Dikarya</taxon>
        <taxon>Ascomycota</taxon>
        <taxon>Pezizomycotina</taxon>
        <taxon>Eurotiomycetes</taxon>
        <taxon>Eurotiomycetidae</taxon>
        <taxon>Eurotiales</taxon>
        <taxon>Aspergillaceae</taxon>
        <taxon>Aspergillus</taxon>
        <taxon>Aspergillus subgen. Circumdati</taxon>
    </lineage>
</organism>
<feature type="compositionally biased region" description="Acidic residues" evidence="1">
    <location>
        <begin position="818"/>
        <end position="834"/>
    </location>
</feature>
<feature type="compositionally biased region" description="Acidic residues" evidence="1">
    <location>
        <begin position="616"/>
        <end position="627"/>
    </location>
</feature>
<proteinExistence type="predicted"/>
<evidence type="ECO:0000313" key="3">
    <source>
        <dbReference type="Proteomes" id="UP000247233"/>
    </source>
</evidence>
<keyword evidence="3" id="KW-1185">Reference proteome</keyword>
<dbReference type="EMBL" id="MSFL01000030">
    <property type="protein sequence ID" value="PWY70482.1"/>
    <property type="molecule type" value="Genomic_DNA"/>
</dbReference>
<dbReference type="Proteomes" id="UP000247233">
    <property type="component" value="Unassembled WGS sequence"/>
</dbReference>
<sequence length="834" mass="92003">MAVPNNGSVPEAADRPVGASDKKPKPRTRGTIRWTVGLVVRLCIWYALITPFLRCPSQLSDLTDSSPRVCKPYLVARSYVEPHVIPYYNAYGAPYVETARPYVLILNEKVYTPSAHVVKLGYEKYGAPALDRAQSYGQQQWELRVVPHLQAAKDKANGLYQSEVEPHVQRVEAALSPPFQKANGALKSVYRDYLLPFGAKYRPFIGKTYTSGQGMLTTTVLPYAQNSWSSAVYFIHGSLWPRVTGLYWENVEPQLVKIGERLASYREEKRLRNVVEEVDSLSEETSSFLSSPKANEAHDVTSSSTAEVTPPPQPTLSPTEQAAKARESIENDLQIWEEKFAFAAEKGLEDLEERLQQIIDNFMATGTKEQGESLANALKEVVDNEVAGLKQHINNLAESLPSEDSPKAEEAAKDELSRIVKEAAVAIRDRAHSLREWRNSFEEDIMRRIYAAVNATLDVLDSVRDLGLQEVGMRWAWMDGITYKDWARYHALKAQFEDWKDGFRDFGTQHAKLEEARAAVDEVLSRGMDVAETAAKELTRLRDVGRWKIAAREVSDNFDTRSEPPPLLPKPIRETSVDEDSSADETMDTEVSKNETTFASDTAGNAVENEGHDLDGDSETMAADEEQASPIDSSADFTWDEQAPNKATWGAAAANVPDEEVSEKEPRVSSQAEQEAIKNLISELLVGKDSAYAEEIMNQLYSIYGTPRPAPTSSSTLDDATEDALVSDADTPSAPSPIPEDEPSIASHETEETEEIDDARDDADASIAEDSMENDEEQPPITEDSENEAEAITNSLQAEYASLASTASSIASAAAESDPSDSTDAVEDNAGDEL</sequence>
<reference evidence="2 3" key="1">
    <citation type="submission" date="2016-12" db="EMBL/GenBank/DDBJ databases">
        <title>The genomes of Aspergillus section Nigri reveals drivers in fungal speciation.</title>
        <authorList>
            <consortium name="DOE Joint Genome Institute"/>
            <person name="Vesth T.C."/>
            <person name="Nybo J."/>
            <person name="Theobald S."/>
            <person name="Brandl J."/>
            <person name="Frisvad J.C."/>
            <person name="Nielsen K.F."/>
            <person name="Lyhne E.K."/>
            <person name="Kogle M.E."/>
            <person name="Kuo A."/>
            <person name="Riley R."/>
            <person name="Clum A."/>
            <person name="Nolan M."/>
            <person name="Lipzen A."/>
            <person name="Salamov A."/>
            <person name="Henrissat B."/>
            <person name="Wiebenga A."/>
            <person name="De Vries R.P."/>
            <person name="Grigoriev I.V."/>
            <person name="Mortensen U.H."/>
            <person name="Andersen M.R."/>
            <person name="Baker S.E."/>
        </authorList>
    </citation>
    <scope>NUCLEOTIDE SEQUENCE [LARGE SCALE GENOMIC DNA]</scope>
    <source>
        <strain evidence="2 3">CBS 117.55</strain>
    </source>
</reference>
<feature type="compositionally biased region" description="Acidic residues" evidence="1">
    <location>
        <begin position="751"/>
        <end position="761"/>
    </location>
</feature>
<feature type="region of interest" description="Disordered" evidence="1">
    <location>
        <begin position="704"/>
        <end position="791"/>
    </location>
</feature>
<dbReference type="PANTHER" id="PTHR23242">
    <property type="entry name" value="TRANSCRIPTION FACTOR HOXA13"/>
    <property type="match status" value="1"/>
</dbReference>
<dbReference type="AlphaFoldDB" id="A0A317VC00"/>
<dbReference type="VEuPathDB" id="FungiDB:BO70DRAFT_373857"/>
<feature type="region of interest" description="Disordered" evidence="1">
    <location>
        <begin position="285"/>
        <end position="327"/>
    </location>
</feature>
<protein>
    <recommendedName>
        <fullName evidence="4">Transcription factor hoxa13</fullName>
    </recommendedName>
</protein>
<dbReference type="STRING" id="1448321.A0A317VC00"/>
<name>A0A317VC00_9EURO</name>
<dbReference type="OrthoDB" id="3260408at2759"/>
<feature type="region of interest" description="Disordered" evidence="1">
    <location>
        <begin position="651"/>
        <end position="673"/>
    </location>
</feature>
<accession>A0A317VC00</accession>
<evidence type="ECO:0000256" key="1">
    <source>
        <dbReference type="SAM" id="MobiDB-lite"/>
    </source>
</evidence>
<evidence type="ECO:0008006" key="4">
    <source>
        <dbReference type="Google" id="ProtNLM"/>
    </source>
</evidence>
<feature type="compositionally biased region" description="Low complexity" evidence="1">
    <location>
        <begin position="805"/>
        <end position="817"/>
    </location>
</feature>
<feature type="region of interest" description="Disordered" evidence="1">
    <location>
        <begin position="556"/>
        <end position="629"/>
    </location>
</feature>
<feature type="region of interest" description="Disordered" evidence="1">
    <location>
        <begin position="1"/>
        <end position="28"/>
    </location>
</feature>
<feature type="compositionally biased region" description="Acidic residues" evidence="1">
    <location>
        <begin position="770"/>
        <end position="789"/>
    </location>
</feature>
<comment type="caution">
    <text evidence="2">The sequence shown here is derived from an EMBL/GenBank/DDBJ whole genome shotgun (WGS) entry which is preliminary data.</text>
</comment>
<feature type="compositionally biased region" description="Polar residues" evidence="1">
    <location>
        <begin position="594"/>
        <end position="603"/>
    </location>
</feature>